<dbReference type="InterPro" id="IPR001387">
    <property type="entry name" value="Cro/C1-type_HTH"/>
</dbReference>
<gene>
    <name evidence="2" type="primary">rghR</name>
    <name evidence="2" type="ORF">PAM7066_01938</name>
</gene>
<dbReference type="SUPFAM" id="SSF47413">
    <property type="entry name" value="lambda repressor-like DNA-binding domains"/>
    <property type="match status" value="1"/>
</dbReference>
<accession>A0A1Y5SN39</accession>
<dbReference type="EMBL" id="FWFV01000004">
    <property type="protein sequence ID" value="SLN43902.1"/>
    <property type="molecule type" value="Genomic_DNA"/>
</dbReference>
<reference evidence="2 3" key="1">
    <citation type="submission" date="2017-03" db="EMBL/GenBank/DDBJ databases">
        <authorList>
            <person name="Afonso C.L."/>
            <person name="Miller P.J."/>
            <person name="Scott M.A."/>
            <person name="Spackman E."/>
            <person name="Goraichik I."/>
            <person name="Dimitrov K.M."/>
            <person name="Suarez D.L."/>
            <person name="Swayne D.E."/>
        </authorList>
    </citation>
    <scope>NUCLEOTIDE SEQUENCE [LARGE SCALE GENOMIC DNA]</scope>
    <source>
        <strain evidence="2 3">CECT 7066</strain>
    </source>
</reference>
<dbReference type="STRING" id="315423.SAMN04488020_104315"/>
<dbReference type="RefSeq" id="WP_085853914.1">
    <property type="nucleotide sequence ID" value="NZ_FOPF01000004.1"/>
</dbReference>
<dbReference type="SMART" id="SM00530">
    <property type="entry name" value="HTH_XRE"/>
    <property type="match status" value="1"/>
</dbReference>
<keyword evidence="3" id="KW-1185">Reference proteome</keyword>
<dbReference type="CDD" id="cd00093">
    <property type="entry name" value="HTH_XRE"/>
    <property type="match status" value="1"/>
</dbReference>
<dbReference type="Gene3D" id="1.10.260.40">
    <property type="entry name" value="lambda repressor-like DNA-binding domains"/>
    <property type="match status" value="1"/>
</dbReference>
<dbReference type="Pfam" id="PF01381">
    <property type="entry name" value="HTH_3"/>
    <property type="match status" value="1"/>
</dbReference>
<sequence length="108" mass="11811">MDTVTIDRVEYEALLAAREDLEDLRAFDRAVQNDEESLPAALAKRALEGENLVRLCREHRDMSIGKLAERAGVHGTALSRIENGSRGARPDTIKALANALGVTVDDLI</sequence>
<dbReference type="InterPro" id="IPR010982">
    <property type="entry name" value="Lambda_DNA-bd_dom_sf"/>
</dbReference>
<organism evidence="2 3">
    <name type="scientific">Palleronia marisminoris</name>
    <dbReference type="NCBI Taxonomy" id="315423"/>
    <lineage>
        <taxon>Bacteria</taxon>
        <taxon>Pseudomonadati</taxon>
        <taxon>Pseudomonadota</taxon>
        <taxon>Alphaproteobacteria</taxon>
        <taxon>Rhodobacterales</taxon>
        <taxon>Roseobacteraceae</taxon>
        <taxon>Palleronia</taxon>
    </lineage>
</organism>
<evidence type="ECO:0000313" key="2">
    <source>
        <dbReference type="EMBL" id="SLN43902.1"/>
    </source>
</evidence>
<feature type="domain" description="HTH cro/C1-type" evidence="1">
    <location>
        <begin position="53"/>
        <end position="107"/>
    </location>
</feature>
<evidence type="ECO:0000259" key="1">
    <source>
        <dbReference type="PROSITE" id="PS50943"/>
    </source>
</evidence>
<name>A0A1Y5SN39_9RHOB</name>
<dbReference type="Proteomes" id="UP000193870">
    <property type="component" value="Unassembled WGS sequence"/>
</dbReference>
<dbReference type="PROSITE" id="PS50943">
    <property type="entry name" value="HTH_CROC1"/>
    <property type="match status" value="1"/>
</dbReference>
<dbReference type="AlphaFoldDB" id="A0A1Y5SN39"/>
<dbReference type="GO" id="GO:0003677">
    <property type="term" value="F:DNA binding"/>
    <property type="evidence" value="ECO:0007669"/>
    <property type="project" value="InterPro"/>
</dbReference>
<evidence type="ECO:0000313" key="3">
    <source>
        <dbReference type="Proteomes" id="UP000193870"/>
    </source>
</evidence>
<proteinExistence type="predicted"/>
<dbReference type="OrthoDB" id="407979at2"/>
<protein>
    <submittedName>
        <fullName evidence="2">HTH-type transcriptional repressor RghR</fullName>
    </submittedName>
</protein>